<keyword evidence="4" id="KW-1185">Reference proteome</keyword>
<organism evidence="3 4">
    <name type="scientific">Salibacterium halotolerans</name>
    <dbReference type="NCBI Taxonomy" id="1884432"/>
    <lineage>
        <taxon>Bacteria</taxon>
        <taxon>Bacillati</taxon>
        <taxon>Bacillota</taxon>
        <taxon>Bacilli</taxon>
        <taxon>Bacillales</taxon>
        <taxon>Bacillaceae</taxon>
    </lineage>
</organism>
<feature type="domain" description="Alkyl hydroperoxide reductase subunit C/ Thiol specific antioxidant" evidence="2">
    <location>
        <begin position="4"/>
        <end position="68"/>
    </location>
</feature>
<dbReference type="InterPro" id="IPR000866">
    <property type="entry name" value="AhpC/TSA"/>
</dbReference>
<dbReference type="AlphaFoldDB" id="A0A1I5T7Z6"/>
<reference evidence="4" key="1">
    <citation type="submission" date="2016-10" db="EMBL/GenBank/DDBJ databases">
        <authorList>
            <person name="Varghese N."/>
            <person name="Submissions S."/>
        </authorList>
    </citation>
    <scope>NUCLEOTIDE SEQUENCE [LARGE SCALE GENOMIC DNA]</scope>
    <source>
        <strain evidence="4">S7</strain>
    </source>
</reference>
<dbReference type="GO" id="GO:0016491">
    <property type="term" value="F:oxidoreductase activity"/>
    <property type="evidence" value="ECO:0007669"/>
    <property type="project" value="InterPro"/>
</dbReference>
<evidence type="ECO:0000256" key="1">
    <source>
        <dbReference type="ARBA" id="ARBA00023157"/>
    </source>
</evidence>
<keyword evidence="1" id="KW-1015">Disulfide bond</keyword>
<dbReference type="SUPFAM" id="SSF52833">
    <property type="entry name" value="Thioredoxin-like"/>
    <property type="match status" value="1"/>
</dbReference>
<dbReference type="Gene3D" id="3.40.30.10">
    <property type="entry name" value="Glutaredoxin"/>
    <property type="match status" value="1"/>
</dbReference>
<protein>
    <submittedName>
        <fullName evidence="3">AhpC/TSA family protein</fullName>
    </submittedName>
</protein>
<evidence type="ECO:0000313" key="3">
    <source>
        <dbReference type="EMBL" id="SFP78941.1"/>
    </source>
</evidence>
<accession>A0A1I5T7Z6</accession>
<proteinExistence type="predicted"/>
<evidence type="ECO:0000259" key="2">
    <source>
        <dbReference type="Pfam" id="PF00578"/>
    </source>
</evidence>
<dbReference type="Proteomes" id="UP000198892">
    <property type="component" value="Unassembled WGS sequence"/>
</dbReference>
<name>A0A1I5T7Z6_9BACI</name>
<gene>
    <name evidence="3" type="ORF">SAMN05518683_11041</name>
</gene>
<dbReference type="EMBL" id="FOXD01000010">
    <property type="protein sequence ID" value="SFP78941.1"/>
    <property type="molecule type" value="Genomic_DNA"/>
</dbReference>
<evidence type="ECO:0000313" key="4">
    <source>
        <dbReference type="Proteomes" id="UP000198892"/>
    </source>
</evidence>
<dbReference type="GO" id="GO:0016209">
    <property type="term" value="F:antioxidant activity"/>
    <property type="evidence" value="ECO:0007669"/>
    <property type="project" value="InterPro"/>
</dbReference>
<dbReference type="Pfam" id="PF00578">
    <property type="entry name" value="AhpC-TSA"/>
    <property type="match status" value="1"/>
</dbReference>
<sequence length="93" mass="10354">MGLFEEMEADIYSISNDSPEAHKELKEQMGFTFTMLSDPSLHVIEKAEMAGEGMSVRGYSVFNEDGELITSEEDDLWGTNIESTAEKIKSALN</sequence>
<dbReference type="STRING" id="1884432.SAMN05518683_11041"/>
<dbReference type="InterPro" id="IPR036249">
    <property type="entry name" value="Thioredoxin-like_sf"/>
</dbReference>